<proteinExistence type="predicted"/>
<feature type="region of interest" description="Disordered" evidence="1">
    <location>
        <begin position="46"/>
        <end position="66"/>
    </location>
</feature>
<reference evidence="2" key="1">
    <citation type="submission" date="2022-12" db="EMBL/GenBank/DDBJ databases">
        <title>Draft genome assemblies for two species of Escallonia (Escalloniales).</title>
        <authorList>
            <person name="Chanderbali A."/>
            <person name="Dervinis C."/>
            <person name="Anghel I."/>
            <person name="Soltis D."/>
            <person name="Soltis P."/>
            <person name="Zapata F."/>
        </authorList>
    </citation>
    <scope>NUCLEOTIDE SEQUENCE</scope>
    <source>
        <strain evidence="2">UCBG92.1500</strain>
        <tissue evidence="2">Leaf</tissue>
    </source>
</reference>
<evidence type="ECO:0008006" key="4">
    <source>
        <dbReference type="Google" id="ProtNLM"/>
    </source>
</evidence>
<evidence type="ECO:0000256" key="1">
    <source>
        <dbReference type="SAM" id="MobiDB-lite"/>
    </source>
</evidence>
<dbReference type="AlphaFoldDB" id="A0AA88RPD4"/>
<keyword evidence="3" id="KW-1185">Reference proteome</keyword>
<dbReference type="PANTHER" id="PTHR31300:SF25">
    <property type="entry name" value="DUF620 FAMILY PROTEIN (DUF620)"/>
    <property type="match status" value="1"/>
</dbReference>
<dbReference type="Proteomes" id="UP001187471">
    <property type="component" value="Unassembled WGS sequence"/>
</dbReference>
<evidence type="ECO:0000313" key="2">
    <source>
        <dbReference type="EMBL" id="KAK2988733.1"/>
    </source>
</evidence>
<gene>
    <name evidence="2" type="ORF">RJ640_020998</name>
</gene>
<protein>
    <recommendedName>
        <fullName evidence="4">DUF620 family protein</fullName>
    </recommendedName>
</protein>
<dbReference type="PANTHER" id="PTHR31300">
    <property type="entry name" value="LIPASE"/>
    <property type="match status" value="1"/>
</dbReference>
<feature type="compositionally biased region" description="Polar residues" evidence="1">
    <location>
        <begin position="57"/>
        <end position="66"/>
    </location>
</feature>
<dbReference type="Pfam" id="PF04788">
    <property type="entry name" value="DUF620"/>
    <property type="match status" value="1"/>
</dbReference>
<comment type="caution">
    <text evidence="2">The sequence shown here is derived from an EMBL/GenBank/DDBJ whole genome shotgun (WGS) entry which is preliminary data.</text>
</comment>
<organism evidence="2 3">
    <name type="scientific">Escallonia rubra</name>
    <dbReference type="NCBI Taxonomy" id="112253"/>
    <lineage>
        <taxon>Eukaryota</taxon>
        <taxon>Viridiplantae</taxon>
        <taxon>Streptophyta</taxon>
        <taxon>Embryophyta</taxon>
        <taxon>Tracheophyta</taxon>
        <taxon>Spermatophyta</taxon>
        <taxon>Magnoliopsida</taxon>
        <taxon>eudicotyledons</taxon>
        <taxon>Gunneridae</taxon>
        <taxon>Pentapetalae</taxon>
        <taxon>asterids</taxon>
        <taxon>campanulids</taxon>
        <taxon>Escalloniales</taxon>
        <taxon>Escalloniaceae</taxon>
        <taxon>Escallonia</taxon>
    </lineage>
</organism>
<name>A0AA88RPD4_9ASTE</name>
<sequence>MVHPMRTLCPNYEKEDGLETVLEVPIPEEMFNSMGSSAALRWQNMRSKMRAQRADKPSTSSRHGSSNDQFMLLLKIVGSPLIPLQVQLDHSVSLPIKDGSIEASTAKYIVQQYIAATGGQAVLNAVSSMYAVGQVKMVSSEIHQSNDTVNAKRSCESGGFVLWQKNPDLWYLELVVSGCKVSAGSDGKVAWSQSSSNPSNASKGPPRPLRRFFQGLDPRSTANLFLNAVCIGEKTIKNEDCFILKLEAGSDILKAQSTPNTEIVHHTIWGYFSQRTGLLIQFEDTKLVRMKAAKGDESVFWETSMESVLEDYRYIDGINIAHSGKTAATIYRYGKALNHRGKIEETWRIEEVDFNICGLSMDCFLAPADVKKEQDSEENGMGC</sequence>
<accession>A0AA88RPD4</accession>
<dbReference type="EMBL" id="JAVXUO010000829">
    <property type="protein sequence ID" value="KAK2988733.1"/>
    <property type="molecule type" value="Genomic_DNA"/>
</dbReference>
<evidence type="ECO:0000313" key="3">
    <source>
        <dbReference type="Proteomes" id="UP001187471"/>
    </source>
</evidence>
<dbReference type="InterPro" id="IPR006873">
    <property type="entry name" value="DUF620"/>
</dbReference>